<sequence length="126" mass="14117">MIRAGNQVPNFEAMVEAAIRLLNARVSGWVRRINVEKLDQSASGYCVLCQATGKRNFGGAMIAAGISYEQAKALAFLLVCHGSSARAERLFDLLNQIWKRKISEQLAEEQKNMDRAVQRIMRYGEV</sequence>
<protein>
    <submittedName>
        <fullName evidence="1">Uncharacterized protein</fullName>
    </submittedName>
</protein>
<proteinExistence type="predicted"/>
<dbReference type="AlphaFoldDB" id="A0A1F5NLD8"/>
<gene>
    <name evidence="1" type="ORF">A2751_04240</name>
</gene>
<accession>A0A1F5NLD8</accession>
<dbReference type="EMBL" id="MFEK01000014">
    <property type="protein sequence ID" value="OGE78332.1"/>
    <property type="molecule type" value="Genomic_DNA"/>
</dbReference>
<organism evidence="1 2">
    <name type="scientific">Candidatus Doudnabacteria bacterium RIFCSPHIGHO2_01_FULL_46_14</name>
    <dbReference type="NCBI Taxonomy" id="1817824"/>
    <lineage>
        <taxon>Bacteria</taxon>
        <taxon>Candidatus Doudnaibacteriota</taxon>
    </lineage>
</organism>
<evidence type="ECO:0000313" key="2">
    <source>
        <dbReference type="Proteomes" id="UP000176864"/>
    </source>
</evidence>
<evidence type="ECO:0000313" key="1">
    <source>
        <dbReference type="EMBL" id="OGE78332.1"/>
    </source>
</evidence>
<dbReference type="Proteomes" id="UP000176864">
    <property type="component" value="Unassembled WGS sequence"/>
</dbReference>
<name>A0A1F5NLD8_9BACT</name>
<reference evidence="1 2" key="1">
    <citation type="journal article" date="2016" name="Nat. Commun.">
        <title>Thousands of microbial genomes shed light on interconnected biogeochemical processes in an aquifer system.</title>
        <authorList>
            <person name="Anantharaman K."/>
            <person name="Brown C.T."/>
            <person name="Hug L.A."/>
            <person name="Sharon I."/>
            <person name="Castelle C.J."/>
            <person name="Probst A.J."/>
            <person name="Thomas B.C."/>
            <person name="Singh A."/>
            <person name="Wilkins M.J."/>
            <person name="Karaoz U."/>
            <person name="Brodie E.L."/>
            <person name="Williams K.H."/>
            <person name="Hubbard S.S."/>
            <person name="Banfield J.F."/>
        </authorList>
    </citation>
    <scope>NUCLEOTIDE SEQUENCE [LARGE SCALE GENOMIC DNA]</scope>
</reference>
<comment type="caution">
    <text evidence="1">The sequence shown here is derived from an EMBL/GenBank/DDBJ whole genome shotgun (WGS) entry which is preliminary data.</text>
</comment>
<dbReference type="STRING" id="1817824.A2751_04240"/>